<evidence type="ECO:0000313" key="1">
    <source>
        <dbReference type="EMBL" id="RAO01826.1"/>
    </source>
</evidence>
<proteinExistence type="predicted"/>
<dbReference type="EMBL" id="PXXW01000013">
    <property type="protein sequence ID" value="RAO01826.1"/>
    <property type="molecule type" value="Genomic_DNA"/>
</dbReference>
<accession>A0ABX9CMS2</accession>
<comment type="caution">
    <text evidence="1">The sequence shown here is derived from an EMBL/GenBank/DDBJ whole genome shotgun (WGS) entry which is preliminary data.</text>
</comment>
<reference evidence="1 2" key="1">
    <citation type="submission" date="2018-03" db="EMBL/GenBank/DDBJ databases">
        <title>Genomic framework for the identification of Micromonospora saelicesensis and Micromonospora noduli.</title>
        <authorList>
            <person name="Riesco R."/>
            <person name="Trujillo M.E."/>
        </authorList>
    </citation>
    <scope>NUCLEOTIDE SEQUENCE [LARGE SCALE GENOMIC DNA]</scope>
    <source>
        <strain evidence="1 2">GAR05</strain>
    </source>
</reference>
<keyword evidence="2" id="KW-1185">Reference proteome</keyword>
<dbReference type="Proteomes" id="UP000249334">
    <property type="component" value="Unassembled WGS sequence"/>
</dbReference>
<protein>
    <submittedName>
        <fullName evidence="1">Uncharacterized protein</fullName>
    </submittedName>
</protein>
<sequence>MAAEIAAKVLHSGVLGPGEVGLRDGDVVGFRPLDSGGLEPGRVDHSHRIVAAVPEQVAPVGEAARIAARPPAQPRHVVPSPGVAEAGFVVHLVPAEAVPLQAEVGARPAVPVRGSAVRVVLLVGDEHPGRVGLQRGRAEVVGELVTDQRNAERVGRVEAADVDGLDVHLGHRAGVVGDRGGPPFVLEGAGDPVAPPEHGDRTQEDPFKLDAARPVHDLAQPLPARGVDEPGFATAAEVDPAELVVDVPLQGRQMRHDGQVADGVVRVQGRVRAAVGVAGQARGRQPVRGVGRVVLVRVPVVPGPAGTHPGLRPEAVPEHCEVAQRVVLVLLGVGTYRAGIGEASGGRHVGLVADRVVRRPGQLPPTRPDQLVERVVRVVAGGRHRRVAEEGGRARLGHPGEVAHRVVGVAQVAHPGGEQTFQPERCRVVEVLGDQPVAVPGEPPPAQRVVVLLGQELHLRALAAQPGGEPAQHAALEVGRS</sequence>
<name>A0ABX9CMS2_9ACTN</name>
<gene>
    <name evidence="1" type="ORF">GAR05_01419</name>
</gene>
<organism evidence="1 2">
    <name type="scientific">Micromonospora saelicesensis</name>
    <dbReference type="NCBI Taxonomy" id="285676"/>
    <lineage>
        <taxon>Bacteria</taxon>
        <taxon>Bacillati</taxon>
        <taxon>Actinomycetota</taxon>
        <taxon>Actinomycetes</taxon>
        <taxon>Micromonosporales</taxon>
        <taxon>Micromonosporaceae</taxon>
        <taxon>Micromonospora</taxon>
    </lineage>
</organism>
<evidence type="ECO:0000313" key="2">
    <source>
        <dbReference type="Proteomes" id="UP000249334"/>
    </source>
</evidence>